<name>A0AA40AWB7_9PEZI</name>
<dbReference type="RefSeq" id="XP_060299144.1">
    <property type="nucleotide sequence ID" value="XM_060434007.1"/>
</dbReference>
<keyword evidence="1" id="KW-0472">Membrane</keyword>
<evidence type="ECO:0000256" key="1">
    <source>
        <dbReference type="SAM" id="Phobius"/>
    </source>
</evidence>
<reference evidence="2" key="1">
    <citation type="submission" date="2023-06" db="EMBL/GenBank/DDBJ databases">
        <title>Genome-scale phylogeny and comparative genomics of the fungal order Sordariales.</title>
        <authorList>
            <consortium name="Lawrence Berkeley National Laboratory"/>
            <person name="Hensen N."/>
            <person name="Bonometti L."/>
            <person name="Westerberg I."/>
            <person name="Brannstrom I.O."/>
            <person name="Guillou S."/>
            <person name="Cros-Aarteil S."/>
            <person name="Calhoun S."/>
            <person name="Haridas S."/>
            <person name="Kuo A."/>
            <person name="Mondo S."/>
            <person name="Pangilinan J."/>
            <person name="Riley R."/>
            <person name="LaButti K."/>
            <person name="Andreopoulos B."/>
            <person name="Lipzen A."/>
            <person name="Chen C."/>
            <person name="Yanf M."/>
            <person name="Daum C."/>
            <person name="Ng V."/>
            <person name="Clum A."/>
            <person name="Steindorff A."/>
            <person name="Ohm R."/>
            <person name="Martin F."/>
            <person name="Silar P."/>
            <person name="Natvig D."/>
            <person name="Lalanne C."/>
            <person name="Gautier V."/>
            <person name="Ament-velasquez S.L."/>
            <person name="Kruys A."/>
            <person name="Hutchinson M.I."/>
            <person name="Powell A.J."/>
            <person name="Barry K."/>
            <person name="Miller A.N."/>
            <person name="Grigoriev I.V."/>
            <person name="Debuchy R."/>
            <person name="Gladieux P."/>
            <person name="Thoren M.H."/>
            <person name="Johannesson H."/>
        </authorList>
    </citation>
    <scope>NUCLEOTIDE SEQUENCE</scope>
    <source>
        <strain evidence="2">SMH2392-1A</strain>
    </source>
</reference>
<protein>
    <recommendedName>
        <fullName evidence="4">Transmembrane protein</fullName>
    </recommendedName>
</protein>
<keyword evidence="1" id="KW-0812">Transmembrane</keyword>
<dbReference type="AlphaFoldDB" id="A0AA40AWB7"/>
<evidence type="ECO:0000313" key="3">
    <source>
        <dbReference type="Proteomes" id="UP001172101"/>
    </source>
</evidence>
<keyword evidence="1" id="KW-1133">Transmembrane helix</keyword>
<dbReference type="GeneID" id="85317277"/>
<accession>A0AA40AWB7</accession>
<feature type="transmembrane region" description="Helical" evidence="1">
    <location>
        <begin position="21"/>
        <end position="48"/>
    </location>
</feature>
<evidence type="ECO:0008006" key="4">
    <source>
        <dbReference type="Google" id="ProtNLM"/>
    </source>
</evidence>
<proteinExistence type="predicted"/>
<dbReference type="Proteomes" id="UP001172101">
    <property type="component" value="Unassembled WGS sequence"/>
</dbReference>
<feature type="transmembrane region" description="Helical" evidence="1">
    <location>
        <begin position="78"/>
        <end position="97"/>
    </location>
</feature>
<comment type="caution">
    <text evidence="2">The sequence shown here is derived from an EMBL/GenBank/DDBJ whole genome shotgun (WGS) entry which is preliminary data.</text>
</comment>
<dbReference type="EMBL" id="JAUIRO010000003">
    <property type="protein sequence ID" value="KAK0723220.1"/>
    <property type="molecule type" value="Genomic_DNA"/>
</dbReference>
<keyword evidence="3" id="KW-1185">Reference proteome</keyword>
<gene>
    <name evidence="2" type="ORF">B0T26DRAFT_255499</name>
</gene>
<evidence type="ECO:0000313" key="2">
    <source>
        <dbReference type="EMBL" id="KAK0723220.1"/>
    </source>
</evidence>
<organism evidence="2 3">
    <name type="scientific">Lasiosphaeria miniovina</name>
    <dbReference type="NCBI Taxonomy" id="1954250"/>
    <lineage>
        <taxon>Eukaryota</taxon>
        <taxon>Fungi</taxon>
        <taxon>Dikarya</taxon>
        <taxon>Ascomycota</taxon>
        <taxon>Pezizomycotina</taxon>
        <taxon>Sordariomycetes</taxon>
        <taxon>Sordariomycetidae</taxon>
        <taxon>Sordariales</taxon>
        <taxon>Lasiosphaeriaceae</taxon>
        <taxon>Lasiosphaeria</taxon>
    </lineage>
</organism>
<sequence>MDAYLSTGAAAASQPDSTSCLLYACVFSFCLFIITLSQLPSALLIFLLQSRLDLLSCFHRLISSPCIPSIDPSIQIRIGFLSLAYHLFVFLCTHALVPPTFLPVVVSRLHRPATHPANGAPVANRQQDDSRRPPSFFSAFRTAHCRGAASLLFLTP</sequence>